<sequence>MRIASTNIDNEVEVEYSHSGKSGQQSTHSPDSWETKIQSLRPPRFGFEDVTAWTREIHQEIKEVRGTNETAQSVCSVRMTVSMGRPKI</sequence>
<evidence type="ECO:0000313" key="2">
    <source>
        <dbReference type="EMBL" id="PTQ48958.1"/>
    </source>
</evidence>
<gene>
    <name evidence="2" type="ORF">MARPO_0004s0208</name>
</gene>
<dbReference type="Gramene" id="Mp3g14630.1">
    <property type="protein sequence ID" value="Mp3g14630.1.cds"/>
    <property type="gene ID" value="Mp3g14630"/>
</dbReference>
<feature type="compositionally biased region" description="Polar residues" evidence="1">
    <location>
        <begin position="19"/>
        <end position="38"/>
    </location>
</feature>
<protein>
    <submittedName>
        <fullName evidence="2">Uncharacterized protein</fullName>
    </submittedName>
</protein>
<evidence type="ECO:0000256" key="1">
    <source>
        <dbReference type="SAM" id="MobiDB-lite"/>
    </source>
</evidence>
<reference evidence="3" key="1">
    <citation type="journal article" date="2017" name="Cell">
        <title>Insights into land plant evolution garnered from the Marchantia polymorpha genome.</title>
        <authorList>
            <person name="Bowman J.L."/>
            <person name="Kohchi T."/>
            <person name="Yamato K.T."/>
            <person name="Jenkins J."/>
            <person name="Shu S."/>
            <person name="Ishizaki K."/>
            <person name="Yamaoka S."/>
            <person name="Nishihama R."/>
            <person name="Nakamura Y."/>
            <person name="Berger F."/>
            <person name="Adam C."/>
            <person name="Aki S.S."/>
            <person name="Althoff F."/>
            <person name="Araki T."/>
            <person name="Arteaga-Vazquez M.A."/>
            <person name="Balasubrmanian S."/>
            <person name="Barry K."/>
            <person name="Bauer D."/>
            <person name="Boehm C.R."/>
            <person name="Briginshaw L."/>
            <person name="Caballero-Perez J."/>
            <person name="Catarino B."/>
            <person name="Chen F."/>
            <person name="Chiyoda S."/>
            <person name="Chovatia M."/>
            <person name="Davies K.M."/>
            <person name="Delmans M."/>
            <person name="Demura T."/>
            <person name="Dierschke T."/>
            <person name="Dolan L."/>
            <person name="Dorantes-Acosta A.E."/>
            <person name="Eklund D.M."/>
            <person name="Florent S.N."/>
            <person name="Flores-Sandoval E."/>
            <person name="Fujiyama A."/>
            <person name="Fukuzawa H."/>
            <person name="Galik B."/>
            <person name="Grimanelli D."/>
            <person name="Grimwood J."/>
            <person name="Grossniklaus U."/>
            <person name="Hamada T."/>
            <person name="Haseloff J."/>
            <person name="Hetherington A.J."/>
            <person name="Higo A."/>
            <person name="Hirakawa Y."/>
            <person name="Hundley H.N."/>
            <person name="Ikeda Y."/>
            <person name="Inoue K."/>
            <person name="Inoue S.I."/>
            <person name="Ishida S."/>
            <person name="Jia Q."/>
            <person name="Kakita M."/>
            <person name="Kanazawa T."/>
            <person name="Kawai Y."/>
            <person name="Kawashima T."/>
            <person name="Kennedy M."/>
            <person name="Kinose K."/>
            <person name="Kinoshita T."/>
            <person name="Kohara Y."/>
            <person name="Koide E."/>
            <person name="Komatsu K."/>
            <person name="Kopischke S."/>
            <person name="Kubo M."/>
            <person name="Kyozuka J."/>
            <person name="Lagercrantz U."/>
            <person name="Lin S.S."/>
            <person name="Lindquist E."/>
            <person name="Lipzen A.M."/>
            <person name="Lu C.W."/>
            <person name="De Luna E."/>
            <person name="Martienssen R.A."/>
            <person name="Minamino N."/>
            <person name="Mizutani M."/>
            <person name="Mizutani M."/>
            <person name="Mochizuki N."/>
            <person name="Monte I."/>
            <person name="Mosher R."/>
            <person name="Nagasaki H."/>
            <person name="Nakagami H."/>
            <person name="Naramoto S."/>
            <person name="Nishitani K."/>
            <person name="Ohtani M."/>
            <person name="Okamoto T."/>
            <person name="Okumura M."/>
            <person name="Phillips J."/>
            <person name="Pollak B."/>
            <person name="Reinders A."/>
            <person name="Rovekamp M."/>
            <person name="Sano R."/>
            <person name="Sawa S."/>
            <person name="Schmid M.W."/>
            <person name="Shirakawa M."/>
            <person name="Solano R."/>
            <person name="Spunde A."/>
            <person name="Suetsugu N."/>
            <person name="Sugano S."/>
            <person name="Sugiyama A."/>
            <person name="Sun R."/>
            <person name="Suzuki Y."/>
            <person name="Takenaka M."/>
            <person name="Takezawa D."/>
            <person name="Tomogane H."/>
            <person name="Tsuzuki M."/>
            <person name="Ueda T."/>
            <person name="Umeda M."/>
            <person name="Ward J.M."/>
            <person name="Watanabe Y."/>
            <person name="Yazaki K."/>
            <person name="Yokoyama R."/>
            <person name="Yoshitake Y."/>
            <person name="Yotsui I."/>
            <person name="Zachgo S."/>
            <person name="Schmutz J."/>
        </authorList>
    </citation>
    <scope>NUCLEOTIDE SEQUENCE [LARGE SCALE GENOMIC DNA]</scope>
    <source>
        <strain evidence="3">Tak-1</strain>
    </source>
</reference>
<keyword evidence="3" id="KW-1185">Reference proteome</keyword>
<dbReference type="EMBL" id="KZ772676">
    <property type="protein sequence ID" value="PTQ48958.1"/>
    <property type="molecule type" value="Genomic_DNA"/>
</dbReference>
<name>A0A2R6XS65_MARPO</name>
<organism evidence="2 3">
    <name type="scientific">Marchantia polymorpha</name>
    <name type="common">Common liverwort</name>
    <name type="synonym">Marchantia aquatica</name>
    <dbReference type="NCBI Taxonomy" id="3197"/>
    <lineage>
        <taxon>Eukaryota</taxon>
        <taxon>Viridiplantae</taxon>
        <taxon>Streptophyta</taxon>
        <taxon>Embryophyta</taxon>
        <taxon>Marchantiophyta</taxon>
        <taxon>Marchantiopsida</taxon>
        <taxon>Marchantiidae</taxon>
        <taxon>Marchantiales</taxon>
        <taxon>Marchantiaceae</taxon>
        <taxon>Marchantia</taxon>
    </lineage>
</organism>
<proteinExistence type="predicted"/>
<accession>A0A2R6XS65</accession>
<evidence type="ECO:0000313" key="3">
    <source>
        <dbReference type="Proteomes" id="UP000244005"/>
    </source>
</evidence>
<dbReference type="Proteomes" id="UP000244005">
    <property type="component" value="Unassembled WGS sequence"/>
</dbReference>
<dbReference type="AlphaFoldDB" id="A0A2R6XS65"/>
<feature type="region of interest" description="Disordered" evidence="1">
    <location>
        <begin position="1"/>
        <end position="40"/>
    </location>
</feature>